<dbReference type="Proteomes" id="UP001314796">
    <property type="component" value="Unassembled WGS sequence"/>
</dbReference>
<dbReference type="Pfam" id="PF20769">
    <property type="entry name" value="YPEB_N"/>
    <property type="match status" value="1"/>
</dbReference>
<evidence type="ECO:0000259" key="1">
    <source>
        <dbReference type="Pfam" id="PF03413"/>
    </source>
</evidence>
<reference evidence="4 5" key="1">
    <citation type="submission" date="2021-01" db="EMBL/GenBank/DDBJ databases">
        <title>Genomic Encyclopedia of Type Strains, Phase IV (KMG-IV): sequencing the most valuable type-strain genomes for metagenomic binning, comparative biology and taxonomic classification.</title>
        <authorList>
            <person name="Goeker M."/>
        </authorList>
    </citation>
    <scope>NUCLEOTIDE SEQUENCE [LARGE SCALE GENOMIC DNA]</scope>
    <source>
        <strain evidence="4 5">DSM 25890</strain>
    </source>
</reference>
<dbReference type="Pfam" id="PF14620">
    <property type="entry name" value="YPEB_PepSY1-2"/>
    <property type="match status" value="1"/>
</dbReference>
<evidence type="ECO:0000313" key="4">
    <source>
        <dbReference type="EMBL" id="MBM7616071.1"/>
    </source>
</evidence>
<keyword evidence="5" id="KW-1185">Reference proteome</keyword>
<sequence>MRRHILPIVLAIALVATGVWGYQQYTDKVDYHTYLDIQFQRQFYELIGHVENTQVELAKAMVSGSSADTAKYLNDTVAQAYMAQEKLTQLPLNHGAIRTIEKFLSQVGDYASVMAIKSIEGQVLEEKEMDTLQELQGYSNYLAQELIELQKQVVEGGINFGELRRDADRKLDKVDDQMKSMNLIKVEERMQDYPELIYDGPFSEHLKNIKARLKGDTITEEEAIRIVNEEFKEEKITEARVIGKIENTPVEGYYIRAKRQGEGNGREISLAVSKIGGEIIWYLDSRELGESKHDREEATRRAEAFLKKRGYEDMVSTYAMAYEGEMVINFAYKQDDVLVYTDLIKVKVALDNGDIIGMETEGYLINHHERDIPTPEISEEEAKEKLSSGVKVENVRLVIIPTEGRHEILTYEFKVKFGPDNYLIYIDAETGQQRRVLLMIQQEDGTLTI</sequence>
<dbReference type="Pfam" id="PF03413">
    <property type="entry name" value="PepSY"/>
    <property type="match status" value="1"/>
</dbReference>
<gene>
    <name evidence="4" type="ORF">JOC73_002647</name>
</gene>
<name>A0ABS2NTB9_9FIRM</name>
<comment type="caution">
    <text evidence="4">The sequence shown here is derived from an EMBL/GenBank/DDBJ whole genome shotgun (WGS) entry which is preliminary data.</text>
</comment>
<dbReference type="InterPro" id="IPR048402">
    <property type="entry name" value="YpeB_N"/>
</dbReference>
<dbReference type="InterPro" id="IPR014239">
    <property type="entry name" value="YpeB_PepSY1-2"/>
</dbReference>
<evidence type="ECO:0000313" key="5">
    <source>
        <dbReference type="Proteomes" id="UP001314796"/>
    </source>
</evidence>
<feature type="domain" description="Sporulation protein YpeB PepSY1 and PepSY2" evidence="2">
    <location>
        <begin position="182"/>
        <end position="373"/>
    </location>
</feature>
<protein>
    <submittedName>
        <fullName evidence="4">Germination protein YpeB</fullName>
    </submittedName>
</protein>
<feature type="domain" description="Sporulation protein YpeB N-terminal" evidence="3">
    <location>
        <begin position="28"/>
        <end position="162"/>
    </location>
</feature>
<evidence type="ECO:0000259" key="2">
    <source>
        <dbReference type="Pfam" id="PF14620"/>
    </source>
</evidence>
<dbReference type="EMBL" id="JAFBEE010000023">
    <property type="protein sequence ID" value="MBM7616071.1"/>
    <property type="molecule type" value="Genomic_DNA"/>
</dbReference>
<dbReference type="RefSeq" id="WP_204403936.1">
    <property type="nucleotide sequence ID" value="NZ_JAFBEE010000023.1"/>
</dbReference>
<organism evidence="4 5">
    <name type="scientific">Alkaliphilus hydrothermalis</name>
    <dbReference type="NCBI Taxonomy" id="1482730"/>
    <lineage>
        <taxon>Bacteria</taxon>
        <taxon>Bacillati</taxon>
        <taxon>Bacillota</taxon>
        <taxon>Clostridia</taxon>
        <taxon>Peptostreptococcales</taxon>
        <taxon>Natronincolaceae</taxon>
        <taxon>Alkaliphilus</taxon>
    </lineage>
</organism>
<dbReference type="InterPro" id="IPR025711">
    <property type="entry name" value="PepSY"/>
</dbReference>
<evidence type="ECO:0000259" key="3">
    <source>
        <dbReference type="Pfam" id="PF20769"/>
    </source>
</evidence>
<dbReference type="NCBIfam" id="TIGR02889">
    <property type="entry name" value="spore_YpeB"/>
    <property type="match status" value="1"/>
</dbReference>
<feature type="domain" description="PepSY" evidence="1">
    <location>
        <begin position="377"/>
        <end position="436"/>
    </location>
</feature>
<proteinExistence type="predicted"/>
<accession>A0ABS2NTB9</accession>